<dbReference type="EMBL" id="PDKV01000024">
    <property type="protein sequence ID" value="PIB77391.1"/>
    <property type="molecule type" value="Genomic_DNA"/>
</dbReference>
<sequence length="246" mass="26670">MMSALILATLAAIFYSLWIRRHTWRSRWEAGASLNIALQGCAVLLMSPWASATLGPALHRVTGRWNVEDLLGHICLIAAVTAIILHGLARLGDTRLQCILFRRHIETPLRLGIPLLVAVFIVADEGYHPDLFPAHVSTVWFGAYWLVLGALLIYLFGYAGRVLLILRKDPRSTATVDLYLISAGFGVAATAIQVVTAELGADITLPVWLCACLGAIGFAYGSARSWNAKVAWFTPGKNLPHSGSAA</sequence>
<accession>A0A1X1RTC7</accession>
<protein>
    <recommendedName>
        <fullName evidence="6">GP55 protein</fullName>
    </recommendedName>
</protein>
<dbReference type="AlphaFoldDB" id="A0A1X1RTC7"/>
<reference evidence="2 4" key="1">
    <citation type="submission" date="2016-01" db="EMBL/GenBank/DDBJ databases">
        <title>The new phylogeny of the genus Mycobacterium.</title>
        <authorList>
            <person name="Tarcisio F."/>
            <person name="Conor M."/>
            <person name="Antonella G."/>
            <person name="Elisabetta G."/>
            <person name="Giulia F.S."/>
            <person name="Sara T."/>
            <person name="Anna F."/>
            <person name="Clotilde B."/>
            <person name="Roberto B."/>
            <person name="Veronica D.S."/>
            <person name="Fabio R."/>
            <person name="Monica P."/>
            <person name="Olivier J."/>
            <person name="Enrico T."/>
            <person name="Nicola S."/>
        </authorList>
    </citation>
    <scope>NUCLEOTIDE SEQUENCE [LARGE SCALE GENOMIC DNA]</scope>
    <source>
        <strain evidence="2 4">DSM 44243</strain>
    </source>
</reference>
<gene>
    <name evidence="2" type="ORF">AWB95_07740</name>
    <name evidence="3" type="ORF">CQY23_17270</name>
</gene>
<dbReference type="Proteomes" id="UP000230971">
    <property type="component" value="Unassembled WGS sequence"/>
</dbReference>
<keyword evidence="1" id="KW-1133">Transmembrane helix</keyword>
<evidence type="ECO:0000256" key="1">
    <source>
        <dbReference type="SAM" id="Phobius"/>
    </source>
</evidence>
<name>A0A1X1RTC7_MYCCE</name>
<evidence type="ECO:0008006" key="6">
    <source>
        <dbReference type="Google" id="ProtNLM"/>
    </source>
</evidence>
<dbReference type="RefSeq" id="WP_085167914.1">
    <property type="nucleotide sequence ID" value="NZ_LQOM01000022.1"/>
</dbReference>
<evidence type="ECO:0000313" key="5">
    <source>
        <dbReference type="Proteomes" id="UP000230971"/>
    </source>
</evidence>
<dbReference type="OrthoDB" id="4763628at2"/>
<evidence type="ECO:0000313" key="3">
    <source>
        <dbReference type="EMBL" id="PIB77391.1"/>
    </source>
</evidence>
<dbReference type="EMBL" id="LQOM01000022">
    <property type="protein sequence ID" value="ORV15436.1"/>
    <property type="molecule type" value="Genomic_DNA"/>
</dbReference>
<keyword evidence="4" id="KW-1185">Reference proteome</keyword>
<evidence type="ECO:0000313" key="2">
    <source>
        <dbReference type="EMBL" id="ORV15436.1"/>
    </source>
</evidence>
<proteinExistence type="predicted"/>
<keyword evidence="1" id="KW-0472">Membrane</keyword>
<reference evidence="3 5" key="2">
    <citation type="journal article" date="2017" name="Infect. Genet. Evol.">
        <title>The new phylogeny of the genus Mycobacterium: The old and the news.</title>
        <authorList>
            <person name="Tortoli E."/>
            <person name="Fedrizzi T."/>
            <person name="Meehan C.J."/>
            <person name="Trovato A."/>
            <person name="Grottola A."/>
            <person name="Giacobazzi E."/>
            <person name="Serpini G.F."/>
            <person name="Tagliazucchi S."/>
            <person name="Fabio A."/>
            <person name="Bettua C."/>
            <person name="Bertorelli R."/>
            <person name="Frascaro F."/>
            <person name="De Sanctis V."/>
            <person name="Pecorari M."/>
            <person name="Jousson O."/>
            <person name="Segata N."/>
            <person name="Cirillo D.M."/>
        </authorList>
    </citation>
    <scope>NUCLEOTIDE SEQUENCE [LARGE SCALE GENOMIC DNA]</scope>
    <source>
        <strain evidence="3 5">NCTC 12882</strain>
    </source>
</reference>
<dbReference type="Proteomes" id="UP000193907">
    <property type="component" value="Unassembled WGS sequence"/>
</dbReference>
<feature type="transmembrane region" description="Helical" evidence="1">
    <location>
        <begin position="108"/>
        <end position="123"/>
    </location>
</feature>
<feature type="transmembrane region" description="Helical" evidence="1">
    <location>
        <begin position="143"/>
        <end position="166"/>
    </location>
</feature>
<feature type="transmembrane region" description="Helical" evidence="1">
    <location>
        <begin position="178"/>
        <end position="197"/>
    </location>
</feature>
<evidence type="ECO:0000313" key="4">
    <source>
        <dbReference type="Proteomes" id="UP000193907"/>
    </source>
</evidence>
<keyword evidence="1" id="KW-0812">Transmembrane</keyword>
<feature type="transmembrane region" description="Helical" evidence="1">
    <location>
        <begin position="203"/>
        <end position="223"/>
    </location>
</feature>
<comment type="caution">
    <text evidence="2">The sequence shown here is derived from an EMBL/GenBank/DDBJ whole genome shotgun (WGS) entry which is preliminary data.</text>
</comment>
<organism evidence="2 4">
    <name type="scientific">Mycobacterium celatum</name>
    <dbReference type="NCBI Taxonomy" id="28045"/>
    <lineage>
        <taxon>Bacteria</taxon>
        <taxon>Bacillati</taxon>
        <taxon>Actinomycetota</taxon>
        <taxon>Actinomycetes</taxon>
        <taxon>Mycobacteriales</taxon>
        <taxon>Mycobacteriaceae</taxon>
        <taxon>Mycobacterium</taxon>
    </lineage>
</organism>
<feature type="transmembrane region" description="Helical" evidence="1">
    <location>
        <begin position="70"/>
        <end position="88"/>
    </location>
</feature>
<dbReference type="STRING" id="28045.AWB95_07740"/>